<keyword evidence="2" id="KW-0808">Transferase</keyword>
<evidence type="ECO:0000256" key="2">
    <source>
        <dbReference type="ARBA" id="ARBA00022679"/>
    </source>
</evidence>
<dbReference type="Pfam" id="PF01467">
    <property type="entry name" value="CTP_transf_like"/>
    <property type="match status" value="1"/>
</dbReference>
<evidence type="ECO:0000256" key="5">
    <source>
        <dbReference type="ARBA" id="ARBA00022840"/>
    </source>
</evidence>
<dbReference type="STRING" id="1802312.A3C06_01215"/>
<proteinExistence type="predicted"/>
<dbReference type="NCBIfam" id="TIGR00125">
    <property type="entry name" value="cyt_tran_rel"/>
    <property type="match status" value="1"/>
</dbReference>
<dbReference type="GO" id="GO:0005524">
    <property type="term" value="F:ATP binding"/>
    <property type="evidence" value="ECO:0007669"/>
    <property type="project" value="UniProtKB-KW"/>
</dbReference>
<comment type="caution">
    <text evidence="9">The sequence shown here is derived from an EMBL/GenBank/DDBJ whole genome shotgun (WGS) entry which is preliminary data.</text>
</comment>
<gene>
    <name evidence="9" type="ORF">A3C06_01215</name>
</gene>
<protein>
    <recommendedName>
        <fullName evidence="1">D-glycero-beta-D-manno-heptose 1-phosphate adenylyltransferase</fullName>
        <ecNumber evidence="1">2.7.7.70</ecNumber>
    </recommendedName>
</protein>
<feature type="domain" description="Cytidyltransferase-like" evidence="8">
    <location>
        <begin position="29"/>
        <end position="126"/>
    </location>
</feature>
<dbReference type="InterPro" id="IPR011914">
    <property type="entry name" value="RfaE_dom_II"/>
</dbReference>
<evidence type="ECO:0000256" key="7">
    <source>
        <dbReference type="ARBA" id="ARBA00047428"/>
    </source>
</evidence>
<dbReference type="SUPFAM" id="SSF52374">
    <property type="entry name" value="Nucleotidylyl transferase"/>
    <property type="match status" value="1"/>
</dbReference>
<dbReference type="PANTHER" id="PTHR43793:SF2">
    <property type="entry name" value="BIFUNCTIONAL PROTEIN HLDE"/>
    <property type="match status" value="1"/>
</dbReference>
<dbReference type="GO" id="GO:0016773">
    <property type="term" value="F:phosphotransferase activity, alcohol group as acceptor"/>
    <property type="evidence" value="ECO:0007669"/>
    <property type="project" value="InterPro"/>
</dbReference>
<sequence>MNARDKIISIDNLARWRANVRANNKRLVVTNGCFDLLHLGHVSYLETARNLGDMLLIGMNSDTSVRKLKGKGRPVNTQTDRAAVLAALTSVDAVCIFNETTATEFLELAKPTIYVKGGDYTLDQIPKGDCAVVKRYNGEIKIVPLVPNKSTTSLLKKNHGVIKYRLIGKEKDRGY</sequence>
<dbReference type="NCBIfam" id="TIGR02199">
    <property type="entry name" value="rfaE_dom_II"/>
    <property type="match status" value="1"/>
</dbReference>
<dbReference type="EC" id="2.7.7.70" evidence="1"/>
<keyword evidence="4" id="KW-0547">Nucleotide-binding</keyword>
<dbReference type="GO" id="GO:0016779">
    <property type="term" value="F:nucleotidyltransferase activity"/>
    <property type="evidence" value="ECO:0007669"/>
    <property type="project" value="UniProtKB-KW"/>
</dbReference>
<evidence type="ECO:0000313" key="9">
    <source>
        <dbReference type="EMBL" id="OHA26749.1"/>
    </source>
</evidence>
<keyword evidence="3" id="KW-0548">Nucleotidyltransferase</keyword>
<dbReference type="InterPro" id="IPR050385">
    <property type="entry name" value="Archaeal_FAD_synthase"/>
</dbReference>
<dbReference type="GO" id="GO:0005975">
    <property type="term" value="P:carbohydrate metabolic process"/>
    <property type="evidence" value="ECO:0007669"/>
    <property type="project" value="InterPro"/>
</dbReference>
<dbReference type="InterPro" id="IPR004821">
    <property type="entry name" value="Cyt_trans-like"/>
</dbReference>
<dbReference type="InterPro" id="IPR014729">
    <property type="entry name" value="Rossmann-like_a/b/a_fold"/>
</dbReference>
<dbReference type="AlphaFoldDB" id="A0A1G2MU15"/>
<evidence type="ECO:0000259" key="8">
    <source>
        <dbReference type="Pfam" id="PF01467"/>
    </source>
</evidence>
<evidence type="ECO:0000313" key="10">
    <source>
        <dbReference type="Proteomes" id="UP000177565"/>
    </source>
</evidence>
<evidence type="ECO:0000256" key="6">
    <source>
        <dbReference type="ARBA" id="ARBA00023277"/>
    </source>
</evidence>
<evidence type="ECO:0000256" key="1">
    <source>
        <dbReference type="ARBA" id="ARBA00012519"/>
    </source>
</evidence>
<comment type="catalytic activity">
    <reaction evidence="7">
        <text>D-glycero-beta-D-manno-heptose 1-phosphate + ATP + H(+) = ADP-D-glycero-beta-D-manno-heptose + diphosphate</text>
        <dbReference type="Rhea" id="RHEA:27465"/>
        <dbReference type="ChEBI" id="CHEBI:15378"/>
        <dbReference type="ChEBI" id="CHEBI:30616"/>
        <dbReference type="ChEBI" id="CHEBI:33019"/>
        <dbReference type="ChEBI" id="CHEBI:59967"/>
        <dbReference type="ChEBI" id="CHEBI:61593"/>
        <dbReference type="EC" id="2.7.7.70"/>
    </reaction>
</comment>
<accession>A0A1G2MU15</accession>
<evidence type="ECO:0000256" key="3">
    <source>
        <dbReference type="ARBA" id="ARBA00022695"/>
    </source>
</evidence>
<dbReference type="EMBL" id="MHRQ01000016">
    <property type="protein sequence ID" value="OHA26749.1"/>
    <property type="molecule type" value="Genomic_DNA"/>
</dbReference>
<reference evidence="9 10" key="1">
    <citation type="journal article" date="2016" name="Nat. Commun.">
        <title>Thousands of microbial genomes shed light on interconnected biogeochemical processes in an aquifer system.</title>
        <authorList>
            <person name="Anantharaman K."/>
            <person name="Brown C.T."/>
            <person name="Hug L.A."/>
            <person name="Sharon I."/>
            <person name="Castelle C.J."/>
            <person name="Probst A.J."/>
            <person name="Thomas B.C."/>
            <person name="Singh A."/>
            <person name="Wilkins M.J."/>
            <person name="Karaoz U."/>
            <person name="Brodie E.L."/>
            <person name="Williams K.H."/>
            <person name="Hubbard S.S."/>
            <person name="Banfield J.F."/>
        </authorList>
    </citation>
    <scope>NUCLEOTIDE SEQUENCE [LARGE SCALE GENOMIC DNA]</scope>
</reference>
<keyword evidence="6" id="KW-0119">Carbohydrate metabolism</keyword>
<dbReference type="Gene3D" id="3.40.50.620">
    <property type="entry name" value="HUPs"/>
    <property type="match status" value="1"/>
</dbReference>
<evidence type="ECO:0000256" key="4">
    <source>
        <dbReference type="ARBA" id="ARBA00022741"/>
    </source>
</evidence>
<keyword evidence="5" id="KW-0067">ATP-binding</keyword>
<name>A0A1G2MU15_9BACT</name>
<organism evidence="9 10">
    <name type="scientific">Candidatus Taylorbacteria bacterium RIFCSPHIGHO2_02_FULL_46_13</name>
    <dbReference type="NCBI Taxonomy" id="1802312"/>
    <lineage>
        <taxon>Bacteria</taxon>
        <taxon>Candidatus Tayloriibacteriota</taxon>
    </lineage>
</organism>
<dbReference type="Proteomes" id="UP000177565">
    <property type="component" value="Unassembled WGS sequence"/>
</dbReference>
<dbReference type="PANTHER" id="PTHR43793">
    <property type="entry name" value="FAD SYNTHASE"/>
    <property type="match status" value="1"/>
</dbReference>